<evidence type="ECO:0000256" key="11">
    <source>
        <dbReference type="ARBA" id="ARBA00023136"/>
    </source>
</evidence>
<evidence type="ECO:0000256" key="1">
    <source>
        <dbReference type="ARBA" id="ARBA00004141"/>
    </source>
</evidence>
<evidence type="ECO:0000256" key="5">
    <source>
        <dbReference type="ARBA" id="ARBA00014944"/>
    </source>
</evidence>
<evidence type="ECO:0000256" key="15">
    <source>
        <dbReference type="NCBIfam" id="TIGR00560"/>
    </source>
</evidence>
<evidence type="ECO:0000256" key="9">
    <source>
        <dbReference type="ARBA" id="ARBA00022989"/>
    </source>
</evidence>
<dbReference type="NCBIfam" id="TIGR00560">
    <property type="entry name" value="pgsA"/>
    <property type="match status" value="1"/>
</dbReference>
<keyword evidence="12" id="KW-0594">Phospholipid biosynthesis</keyword>
<keyword evidence="10" id="KW-0443">Lipid metabolism</keyword>
<evidence type="ECO:0000313" key="17">
    <source>
        <dbReference type="EMBL" id="QOW61110.1"/>
    </source>
</evidence>
<dbReference type="PANTHER" id="PTHR14269">
    <property type="entry name" value="CDP-DIACYLGLYCEROL--GLYCEROL-3-PHOSPHATE 3-PHOSPHATIDYLTRANSFERASE-RELATED"/>
    <property type="match status" value="1"/>
</dbReference>
<dbReference type="InterPro" id="IPR000462">
    <property type="entry name" value="CDP-OH_P_trans"/>
</dbReference>
<dbReference type="GO" id="GO:0016020">
    <property type="term" value="C:membrane"/>
    <property type="evidence" value="ECO:0007669"/>
    <property type="project" value="UniProtKB-SubCell"/>
</dbReference>
<dbReference type="InterPro" id="IPR050324">
    <property type="entry name" value="CDP-alcohol_PTase-I"/>
</dbReference>
<keyword evidence="13" id="KW-1208">Phospholipid metabolism</keyword>
<dbReference type="PIRSF" id="PIRSF000847">
    <property type="entry name" value="Phos_ph_gly_syn"/>
    <property type="match status" value="1"/>
</dbReference>
<comment type="subcellular location">
    <subcellularLocation>
        <location evidence="1">Membrane</location>
        <topology evidence="1">Multi-pass membrane protein</topology>
    </subcellularLocation>
</comment>
<dbReference type="EC" id="2.7.8.5" evidence="4 15"/>
<evidence type="ECO:0000313" key="18">
    <source>
        <dbReference type="Proteomes" id="UP000593915"/>
    </source>
</evidence>
<proteinExistence type="inferred from homology"/>
<dbReference type="RefSeq" id="WP_194076565.1">
    <property type="nucleotide sequence ID" value="NZ_CP045670.1"/>
</dbReference>
<dbReference type="InterPro" id="IPR043130">
    <property type="entry name" value="CDP-OH_PTrfase_TM_dom"/>
</dbReference>
<dbReference type="Pfam" id="PF01066">
    <property type="entry name" value="CDP-OH_P_transf"/>
    <property type="match status" value="1"/>
</dbReference>
<keyword evidence="11" id="KW-0472">Membrane</keyword>
<dbReference type="EMBL" id="CP061839">
    <property type="protein sequence ID" value="QOW61110.1"/>
    <property type="molecule type" value="Genomic_DNA"/>
</dbReference>
<keyword evidence="9" id="KW-1133">Transmembrane helix</keyword>
<dbReference type="GO" id="GO:0046474">
    <property type="term" value="P:glycerophospholipid biosynthetic process"/>
    <property type="evidence" value="ECO:0007669"/>
    <property type="project" value="TreeGrafter"/>
</dbReference>
<evidence type="ECO:0000256" key="7">
    <source>
        <dbReference type="ARBA" id="ARBA00022679"/>
    </source>
</evidence>
<evidence type="ECO:0000256" key="3">
    <source>
        <dbReference type="ARBA" id="ARBA00010441"/>
    </source>
</evidence>
<evidence type="ECO:0000256" key="16">
    <source>
        <dbReference type="RuleBase" id="RU003750"/>
    </source>
</evidence>
<evidence type="ECO:0000256" key="10">
    <source>
        <dbReference type="ARBA" id="ARBA00023098"/>
    </source>
</evidence>
<organism evidence="17 18">
    <name type="scientific">Treponema pedis</name>
    <dbReference type="NCBI Taxonomy" id="409322"/>
    <lineage>
        <taxon>Bacteria</taxon>
        <taxon>Pseudomonadati</taxon>
        <taxon>Spirochaetota</taxon>
        <taxon>Spirochaetia</taxon>
        <taxon>Spirochaetales</taxon>
        <taxon>Treponemataceae</taxon>
        <taxon>Treponema</taxon>
    </lineage>
</organism>
<keyword evidence="6" id="KW-0444">Lipid biosynthesis</keyword>
<protein>
    <recommendedName>
        <fullName evidence="5 15">CDP-diacylglycerol--glycerol-3-phosphate 3-phosphatidyltransferase</fullName>
        <ecNumber evidence="4 15">2.7.8.5</ecNumber>
    </recommendedName>
</protein>
<dbReference type="InterPro" id="IPR048254">
    <property type="entry name" value="CDP_ALCOHOL_P_TRANSF_CS"/>
</dbReference>
<evidence type="ECO:0000256" key="6">
    <source>
        <dbReference type="ARBA" id="ARBA00022516"/>
    </source>
</evidence>
<reference evidence="17 18" key="1">
    <citation type="submission" date="2020-09" db="EMBL/GenBank/DDBJ databases">
        <title>Characterization of Treponema spp. from bovine digital dermatitis in Korea.</title>
        <authorList>
            <person name="Espiritu H.M."/>
            <person name="Cho Y.I."/>
            <person name="Mamuad L."/>
        </authorList>
    </citation>
    <scope>NUCLEOTIDE SEQUENCE [LARGE SCALE GENOMIC DNA]</scope>
    <source>
        <strain evidence="17 18">KS1</strain>
    </source>
</reference>
<keyword evidence="8" id="KW-0812">Transmembrane</keyword>
<dbReference type="AlphaFoldDB" id="A0A7S6WPV3"/>
<dbReference type="PROSITE" id="PS00379">
    <property type="entry name" value="CDP_ALCOHOL_P_TRANSF"/>
    <property type="match status" value="1"/>
</dbReference>
<evidence type="ECO:0000256" key="2">
    <source>
        <dbReference type="ARBA" id="ARBA00005042"/>
    </source>
</evidence>
<accession>A0A7S6WPV3</accession>
<gene>
    <name evidence="17" type="primary">pgsA</name>
    <name evidence="17" type="ORF">IFE08_01470</name>
</gene>
<dbReference type="Gene3D" id="1.20.120.1760">
    <property type="match status" value="1"/>
</dbReference>
<name>A0A7S6WPV3_9SPIR</name>
<evidence type="ECO:0000256" key="4">
    <source>
        <dbReference type="ARBA" id="ARBA00013170"/>
    </source>
</evidence>
<evidence type="ECO:0000256" key="13">
    <source>
        <dbReference type="ARBA" id="ARBA00023264"/>
    </source>
</evidence>
<dbReference type="InterPro" id="IPR004570">
    <property type="entry name" value="Phosphatidylglycerol_P_synth"/>
</dbReference>
<dbReference type="GO" id="GO:0008444">
    <property type="term" value="F:CDP-diacylglycerol-glycerol-3-phosphate 3-phosphatidyltransferase activity"/>
    <property type="evidence" value="ECO:0007669"/>
    <property type="project" value="UniProtKB-UniRule"/>
</dbReference>
<evidence type="ECO:0000256" key="14">
    <source>
        <dbReference type="ARBA" id="ARBA00048586"/>
    </source>
</evidence>
<comment type="catalytic activity">
    <reaction evidence="14">
        <text>a CDP-1,2-diacyl-sn-glycerol + sn-glycerol 3-phosphate = a 1,2-diacyl-sn-glycero-3-phospho-(1'-sn-glycero-3'-phosphate) + CMP + H(+)</text>
        <dbReference type="Rhea" id="RHEA:12593"/>
        <dbReference type="ChEBI" id="CHEBI:15378"/>
        <dbReference type="ChEBI" id="CHEBI:57597"/>
        <dbReference type="ChEBI" id="CHEBI:58332"/>
        <dbReference type="ChEBI" id="CHEBI:60110"/>
        <dbReference type="ChEBI" id="CHEBI:60377"/>
        <dbReference type="EC" id="2.7.8.5"/>
    </reaction>
</comment>
<keyword evidence="7 16" id="KW-0808">Transferase</keyword>
<sequence>MKISNVFTSSRLVFAPLIYVLYFLPHWFSAVNPKITILLIIPIFIYMEFTDYLDGYYARLRNEVDDFGKIFDPFADVFANITVLFCFMLDGFLFAPLFLIIVYREFGIMFLRMKARGEGITIGAKKGGKTKTVFYIIAASVSMFLKLERIYSFLPKLYIQYILYFNWFLYGVAVILSLTSFIDYITSYKKGKIR</sequence>
<evidence type="ECO:0000256" key="8">
    <source>
        <dbReference type="ARBA" id="ARBA00022692"/>
    </source>
</evidence>
<dbReference type="PANTHER" id="PTHR14269:SF11">
    <property type="entry name" value="CDP-DIACYLGLYCEROL--GLYCEROL-3-PHOSPHATE 3-PHOSPHATIDYLTRANSFERASE"/>
    <property type="match status" value="1"/>
</dbReference>
<comment type="pathway">
    <text evidence="2">Phospholipid metabolism; phosphatidylglycerol biosynthesis; phosphatidylglycerol from CDP-diacylglycerol: step 1/2.</text>
</comment>
<evidence type="ECO:0000256" key="12">
    <source>
        <dbReference type="ARBA" id="ARBA00023209"/>
    </source>
</evidence>
<dbReference type="Proteomes" id="UP000593915">
    <property type="component" value="Chromosome"/>
</dbReference>
<comment type="similarity">
    <text evidence="3 16">Belongs to the CDP-alcohol phosphatidyltransferase class-I family.</text>
</comment>